<sequence length="81" mass="9134">MNYAVPRQATASYGMLRPTIPVLNRVIIILIFIDILPHVDFIFFLVVLFLIRQILFSCVLFFGAADTSCCVSPERCVINAL</sequence>
<accession>A0A9X6NCZ5</accession>
<gene>
    <name evidence="1" type="ORF">BV898_14882</name>
</gene>
<name>A0A9X6NCZ5_HYPEX</name>
<keyword evidence="2" id="KW-1185">Reference proteome</keyword>
<dbReference type="EMBL" id="MTYJ01000190">
    <property type="protein sequence ID" value="OWA50363.1"/>
    <property type="molecule type" value="Genomic_DNA"/>
</dbReference>
<reference evidence="2" key="1">
    <citation type="submission" date="2017-01" db="EMBL/GenBank/DDBJ databases">
        <title>Comparative genomics of anhydrobiosis in the tardigrade Hypsibius dujardini.</title>
        <authorList>
            <person name="Yoshida Y."/>
            <person name="Koutsovoulos G."/>
            <person name="Laetsch D."/>
            <person name="Stevens L."/>
            <person name="Kumar S."/>
            <person name="Horikawa D."/>
            <person name="Ishino K."/>
            <person name="Komine S."/>
            <person name="Tomita M."/>
            <person name="Blaxter M."/>
            <person name="Arakawa K."/>
        </authorList>
    </citation>
    <scope>NUCLEOTIDE SEQUENCE [LARGE SCALE GENOMIC DNA]</scope>
    <source>
        <strain evidence="2">Z151</strain>
    </source>
</reference>
<proteinExistence type="predicted"/>
<organism evidence="1 2">
    <name type="scientific">Hypsibius exemplaris</name>
    <name type="common">Freshwater tardigrade</name>
    <dbReference type="NCBI Taxonomy" id="2072580"/>
    <lineage>
        <taxon>Eukaryota</taxon>
        <taxon>Metazoa</taxon>
        <taxon>Ecdysozoa</taxon>
        <taxon>Tardigrada</taxon>
        <taxon>Eutardigrada</taxon>
        <taxon>Parachela</taxon>
        <taxon>Hypsibioidea</taxon>
        <taxon>Hypsibiidae</taxon>
        <taxon>Hypsibius</taxon>
    </lineage>
</organism>
<evidence type="ECO:0000313" key="2">
    <source>
        <dbReference type="Proteomes" id="UP000192578"/>
    </source>
</evidence>
<dbReference type="Proteomes" id="UP000192578">
    <property type="component" value="Unassembled WGS sequence"/>
</dbReference>
<dbReference type="AlphaFoldDB" id="A0A9X6NCZ5"/>
<protein>
    <submittedName>
        <fullName evidence="1">Uncharacterized protein</fullName>
    </submittedName>
</protein>
<comment type="caution">
    <text evidence="1">The sequence shown here is derived from an EMBL/GenBank/DDBJ whole genome shotgun (WGS) entry which is preliminary data.</text>
</comment>
<evidence type="ECO:0000313" key="1">
    <source>
        <dbReference type="EMBL" id="OWA50363.1"/>
    </source>
</evidence>